<dbReference type="AlphaFoldDB" id="A0A1G7WDV2"/>
<gene>
    <name evidence="2" type="ORF">SAMN05421742_102161</name>
</gene>
<reference evidence="3" key="1">
    <citation type="submission" date="2016-10" db="EMBL/GenBank/DDBJ databases">
        <authorList>
            <person name="Varghese N."/>
            <person name="Submissions S."/>
        </authorList>
    </citation>
    <scope>NUCLEOTIDE SEQUENCE [LARGE SCALE GENOMIC DNA]</scope>
    <source>
        <strain evidence="3">930I</strain>
    </source>
</reference>
<name>A0A1G7WDV2_9PROT</name>
<dbReference type="EMBL" id="FNCV01000002">
    <property type="protein sequence ID" value="SDG70116.1"/>
    <property type="molecule type" value="Genomic_DNA"/>
</dbReference>
<accession>A0A1G7WDV2</accession>
<sequence>MKQIRFPRAVRLGSLALAAGLLAGCQTLDLGMAPPPVDLSAPPQVFTGSHTLLGETFPLPPGEWELAVSESFRTPGSRAATQYYTVLVSRANGVIDRAIVTWVQAKHGRGSTYWSGFEGCLTEADDPTVQVAEVKANADLTETVRGPDLDCWHVRALNLGTAGTPHPIVADMDAYARTTGDYLPVTMLGARFARKDISTQRAYVEYLFNPDLLYPADKPWTADDWTRTAVAADPGKQAVVVTLTEWARDWYRRVHGAAGS</sequence>
<feature type="chain" id="PRO_5011568977" description="Lipoprotein" evidence="1">
    <location>
        <begin position="24"/>
        <end position="260"/>
    </location>
</feature>
<proteinExistence type="predicted"/>
<keyword evidence="3" id="KW-1185">Reference proteome</keyword>
<organism evidence="2 3">
    <name type="scientific">Roseospirillum parvum</name>
    <dbReference type="NCBI Taxonomy" id="83401"/>
    <lineage>
        <taxon>Bacteria</taxon>
        <taxon>Pseudomonadati</taxon>
        <taxon>Pseudomonadota</taxon>
        <taxon>Alphaproteobacteria</taxon>
        <taxon>Rhodospirillales</taxon>
        <taxon>Rhodospirillaceae</taxon>
        <taxon>Roseospirillum</taxon>
    </lineage>
</organism>
<evidence type="ECO:0000313" key="2">
    <source>
        <dbReference type="EMBL" id="SDG70116.1"/>
    </source>
</evidence>
<keyword evidence="1" id="KW-0732">Signal</keyword>
<protein>
    <recommendedName>
        <fullName evidence="4">Lipoprotein</fullName>
    </recommendedName>
</protein>
<feature type="signal peptide" evidence="1">
    <location>
        <begin position="1"/>
        <end position="23"/>
    </location>
</feature>
<dbReference type="Proteomes" id="UP000217076">
    <property type="component" value="Unassembled WGS sequence"/>
</dbReference>
<evidence type="ECO:0000256" key="1">
    <source>
        <dbReference type="SAM" id="SignalP"/>
    </source>
</evidence>
<dbReference type="RefSeq" id="WP_143130927.1">
    <property type="nucleotide sequence ID" value="NZ_FNCV01000002.1"/>
</dbReference>
<evidence type="ECO:0008006" key="4">
    <source>
        <dbReference type="Google" id="ProtNLM"/>
    </source>
</evidence>
<dbReference type="PROSITE" id="PS51257">
    <property type="entry name" value="PROKAR_LIPOPROTEIN"/>
    <property type="match status" value="1"/>
</dbReference>
<dbReference type="STRING" id="83401.SAMN05421742_102161"/>
<evidence type="ECO:0000313" key="3">
    <source>
        <dbReference type="Proteomes" id="UP000217076"/>
    </source>
</evidence>